<evidence type="ECO:0000256" key="5">
    <source>
        <dbReference type="ARBA" id="ARBA00022692"/>
    </source>
</evidence>
<keyword evidence="7 11" id="KW-0472">Membrane</keyword>
<dbReference type="NCBIfam" id="TIGR00206">
    <property type="entry name" value="fliF"/>
    <property type="match status" value="1"/>
</dbReference>
<evidence type="ECO:0000256" key="11">
    <source>
        <dbReference type="SAM" id="Phobius"/>
    </source>
</evidence>
<dbReference type="Proteomes" id="UP001225034">
    <property type="component" value="Unassembled WGS sequence"/>
</dbReference>
<feature type="region of interest" description="Disordered" evidence="10">
    <location>
        <begin position="311"/>
        <end position="339"/>
    </location>
</feature>
<gene>
    <name evidence="14" type="ORF">J2S05_001121</name>
</gene>
<evidence type="ECO:0000259" key="12">
    <source>
        <dbReference type="Pfam" id="PF01514"/>
    </source>
</evidence>
<keyword evidence="6 11" id="KW-1133">Transmembrane helix</keyword>
<evidence type="ECO:0000256" key="7">
    <source>
        <dbReference type="ARBA" id="ARBA00023136"/>
    </source>
</evidence>
<evidence type="ECO:0000256" key="3">
    <source>
        <dbReference type="ARBA" id="ARBA00007971"/>
    </source>
</evidence>
<evidence type="ECO:0000256" key="9">
    <source>
        <dbReference type="PIRNR" id="PIRNR004862"/>
    </source>
</evidence>
<feature type="domain" description="Flagellar M-ring N-terminal" evidence="12">
    <location>
        <begin position="46"/>
        <end position="221"/>
    </location>
</feature>
<protein>
    <recommendedName>
        <fullName evidence="9">Flagellar M-ring protein</fullName>
    </recommendedName>
</protein>
<keyword evidence="14" id="KW-0282">Flagellum</keyword>
<evidence type="ECO:0000313" key="14">
    <source>
        <dbReference type="EMBL" id="MDQ0206347.1"/>
    </source>
</evidence>
<evidence type="ECO:0000256" key="4">
    <source>
        <dbReference type="ARBA" id="ARBA00022475"/>
    </source>
</evidence>
<keyword evidence="8 9" id="KW-0975">Bacterial flagellum</keyword>
<feature type="compositionally biased region" description="Basic and acidic residues" evidence="10">
    <location>
        <begin position="510"/>
        <end position="521"/>
    </location>
</feature>
<evidence type="ECO:0000256" key="8">
    <source>
        <dbReference type="ARBA" id="ARBA00023143"/>
    </source>
</evidence>
<dbReference type="InterPro" id="IPR006182">
    <property type="entry name" value="FliF_N_dom"/>
</dbReference>
<dbReference type="Gene3D" id="3.30.300.30">
    <property type="match status" value="1"/>
</dbReference>
<organism evidence="14 15">
    <name type="scientific">Alkalicoccobacillus murimartini</name>
    <dbReference type="NCBI Taxonomy" id="171685"/>
    <lineage>
        <taxon>Bacteria</taxon>
        <taxon>Bacillati</taxon>
        <taxon>Bacillota</taxon>
        <taxon>Bacilli</taxon>
        <taxon>Bacillales</taxon>
        <taxon>Bacillaceae</taxon>
        <taxon>Alkalicoccobacillus</taxon>
    </lineage>
</organism>
<keyword evidence="15" id="KW-1185">Reference proteome</keyword>
<dbReference type="PANTHER" id="PTHR30046">
    <property type="entry name" value="FLAGELLAR M-RING PROTEIN"/>
    <property type="match status" value="1"/>
</dbReference>
<dbReference type="InterPro" id="IPR013556">
    <property type="entry name" value="Flag_M-ring_C"/>
</dbReference>
<feature type="domain" description="Flagellar M-ring C-terminal" evidence="13">
    <location>
        <begin position="258"/>
        <end position="396"/>
    </location>
</feature>
<keyword evidence="14" id="KW-0966">Cell projection</keyword>
<dbReference type="PANTHER" id="PTHR30046:SF0">
    <property type="entry name" value="FLAGELLAR M-RING PROTEIN"/>
    <property type="match status" value="1"/>
</dbReference>
<proteinExistence type="inferred from homology"/>
<dbReference type="Pfam" id="PF01514">
    <property type="entry name" value="YscJ_FliF"/>
    <property type="match status" value="1"/>
</dbReference>
<keyword evidence="4" id="KW-1003">Cell membrane</keyword>
<evidence type="ECO:0000256" key="10">
    <source>
        <dbReference type="SAM" id="MobiDB-lite"/>
    </source>
</evidence>
<dbReference type="InterPro" id="IPR043427">
    <property type="entry name" value="YscJ/FliF"/>
</dbReference>
<keyword evidence="5 11" id="KW-0812">Transmembrane</keyword>
<dbReference type="InterPro" id="IPR045851">
    <property type="entry name" value="AMP-bd_C_sf"/>
</dbReference>
<evidence type="ECO:0000256" key="2">
    <source>
        <dbReference type="ARBA" id="ARBA00004651"/>
    </source>
</evidence>
<comment type="function">
    <text evidence="9">The M ring may be actively involved in energy transduction.</text>
</comment>
<feature type="compositionally biased region" description="Basic and acidic residues" evidence="10">
    <location>
        <begin position="490"/>
        <end position="499"/>
    </location>
</feature>
<accession>A0ABT9YET1</accession>
<comment type="similarity">
    <text evidence="3 9">Belongs to the FliF family.</text>
</comment>
<comment type="caution">
    <text evidence="14">The sequence shown here is derived from an EMBL/GenBank/DDBJ whole genome shotgun (WGS) entry which is preliminary data.</text>
</comment>
<dbReference type="EMBL" id="JAUSUA010000001">
    <property type="protein sequence ID" value="MDQ0206347.1"/>
    <property type="molecule type" value="Genomic_DNA"/>
</dbReference>
<dbReference type="PIRSF" id="PIRSF004862">
    <property type="entry name" value="FliF"/>
    <property type="match status" value="1"/>
</dbReference>
<dbReference type="PRINTS" id="PR01009">
    <property type="entry name" value="FLGMRINGFLIF"/>
</dbReference>
<sequence>MNETLARYKNSIQTYWTQKEPMQKLWLTAGFILIVLLIAALTYFTTRQTYVPLYSQLSLQETGQIKETLDSKGIPSRVSKDGMTIEVPERDVDALKVELAAEGIPQSGSIDYSVFSDSSGFGMTDNEFTVMERAAIQTEIANLIRNIDGVQNANVMITLPEESVWLSSTQESATAAVVLDLQFGTQLDPERVKGLYHLISKSVPNLPIENIVISDQSFNSYSYESNSYGDSTLAAFEQQRNIQREIEQDMMRNLQQMLGTMIGPDKVLISVTTDIDFTQENRTEQLVEPVDEENMEGIAVSVERISEAYTGEGTVPEGGTAGTGEGIPNYVEGEGNENSEWERTEDRINNEVNRINREITESPYQIRNVGLQVMLEPPEGMDTLPAQQIADVQEILGTIVRTTLPEVDGEALTQEEINSKIMVTSHQFAGKTELADPENPQAVPTWIYVLAGLLLLAVIVLVVLLARSKKQEQLEVATEELELDNQLGIDKQEIPDLPREGSGPAHEKRKQLESMAKERPEEFSKLLRSWLAED</sequence>
<feature type="transmembrane region" description="Helical" evidence="11">
    <location>
        <begin position="446"/>
        <end position="466"/>
    </location>
</feature>
<reference evidence="14 15" key="1">
    <citation type="submission" date="2023-07" db="EMBL/GenBank/DDBJ databases">
        <title>Genomic Encyclopedia of Type Strains, Phase IV (KMG-IV): sequencing the most valuable type-strain genomes for metagenomic binning, comparative biology and taxonomic classification.</title>
        <authorList>
            <person name="Goeker M."/>
        </authorList>
    </citation>
    <scope>NUCLEOTIDE SEQUENCE [LARGE SCALE GENOMIC DNA]</scope>
    <source>
        <strain evidence="14 15">DSM 19154</strain>
    </source>
</reference>
<dbReference type="RefSeq" id="WP_306980677.1">
    <property type="nucleotide sequence ID" value="NZ_JAUSUA010000001.1"/>
</dbReference>
<dbReference type="Pfam" id="PF08345">
    <property type="entry name" value="YscJ_FliF_C"/>
    <property type="match status" value="1"/>
</dbReference>
<feature type="transmembrane region" description="Helical" evidence="11">
    <location>
        <begin position="25"/>
        <end position="44"/>
    </location>
</feature>
<evidence type="ECO:0000256" key="1">
    <source>
        <dbReference type="ARBA" id="ARBA00004117"/>
    </source>
</evidence>
<evidence type="ECO:0000313" key="15">
    <source>
        <dbReference type="Proteomes" id="UP001225034"/>
    </source>
</evidence>
<feature type="region of interest" description="Disordered" evidence="10">
    <location>
        <begin position="487"/>
        <end position="521"/>
    </location>
</feature>
<dbReference type="InterPro" id="IPR000067">
    <property type="entry name" value="FlgMring_FliF"/>
</dbReference>
<name>A0ABT9YET1_9BACI</name>
<evidence type="ECO:0000259" key="13">
    <source>
        <dbReference type="Pfam" id="PF08345"/>
    </source>
</evidence>
<evidence type="ECO:0000256" key="6">
    <source>
        <dbReference type="ARBA" id="ARBA00022989"/>
    </source>
</evidence>
<comment type="subcellular location">
    <subcellularLocation>
        <location evidence="1 9">Bacterial flagellum basal body</location>
    </subcellularLocation>
    <subcellularLocation>
        <location evidence="2">Cell membrane</location>
        <topology evidence="2">Multi-pass membrane protein</topology>
    </subcellularLocation>
</comment>
<keyword evidence="14" id="KW-0969">Cilium</keyword>